<evidence type="ECO:0000313" key="1">
    <source>
        <dbReference type="EMBL" id="KAK3889554.1"/>
    </source>
</evidence>
<reference evidence="1" key="1">
    <citation type="submission" date="2023-10" db="EMBL/GenBank/DDBJ databases">
        <title>Genome assemblies of two species of porcelain crab, Petrolisthes cinctipes and Petrolisthes manimaculis (Anomura: Porcellanidae).</title>
        <authorList>
            <person name="Angst P."/>
        </authorList>
    </citation>
    <scope>NUCLEOTIDE SEQUENCE</scope>
    <source>
        <strain evidence="1">PB745_01</strain>
        <tissue evidence="1">Gill</tissue>
    </source>
</reference>
<gene>
    <name evidence="1" type="ORF">Pcinc_006447</name>
</gene>
<comment type="caution">
    <text evidence="1">The sequence shown here is derived from an EMBL/GenBank/DDBJ whole genome shotgun (WGS) entry which is preliminary data.</text>
</comment>
<dbReference type="AlphaFoldDB" id="A0AAE1KYD2"/>
<keyword evidence="2" id="KW-1185">Reference proteome</keyword>
<dbReference type="EMBL" id="JAWQEG010000479">
    <property type="protein sequence ID" value="KAK3889554.1"/>
    <property type="molecule type" value="Genomic_DNA"/>
</dbReference>
<protein>
    <submittedName>
        <fullName evidence="1">Uncharacterized protein</fullName>
    </submittedName>
</protein>
<accession>A0AAE1KYD2</accession>
<evidence type="ECO:0000313" key="2">
    <source>
        <dbReference type="Proteomes" id="UP001286313"/>
    </source>
</evidence>
<sequence length="153" mass="17363">MREVLLRSLLVYLTFTADQSHTMHIGAAETLSGTLTSSSLLNDITNALVLVDVKDNANSYAFTSSQREHQLVRVYIKSKRITSRQVEEYNKRVPRGGVDYDVMTASRLLAAGVINTTTSSVVCYLLPFKIYNYFNRFFCMTKKSSDKRQLPHL</sequence>
<proteinExistence type="predicted"/>
<organism evidence="1 2">
    <name type="scientific">Petrolisthes cinctipes</name>
    <name type="common">Flat porcelain crab</name>
    <dbReference type="NCBI Taxonomy" id="88211"/>
    <lineage>
        <taxon>Eukaryota</taxon>
        <taxon>Metazoa</taxon>
        <taxon>Ecdysozoa</taxon>
        <taxon>Arthropoda</taxon>
        <taxon>Crustacea</taxon>
        <taxon>Multicrustacea</taxon>
        <taxon>Malacostraca</taxon>
        <taxon>Eumalacostraca</taxon>
        <taxon>Eucarida</taxon>
        <taxon>Decapoda</taxon>
        <taxon>Pleocyemata</taxon>
        <taxon>Anomura</taxon>
        <taxon>Galatheoidea</taxon>
        <taxon>Porcellanidae</taxon>
        <taxon>Petrolisthes</taxon>
    </lineage>
</organism>
<dbReference type="Proteomes" id="UP001286313">
    <property type="component" value="Unassembled WGS sequence"/>
</dbReference>
<name>A0AAE1KYD2_PETCI</name>